<name>A0A3N0V1W3_9GAMM</name>
<dbReference type="SUPFAM" id="SSF109998">
    <property type="entry name" value="Triger factor/SurA peptide-binding domain-like"/>
    <property type="match status" value="1"/>
</dbReference>
<accession>A0A3N0V1W3</accession>
<dbReference type="RefSeq" id="WP_123212917.1">
    <property type="nucleotide sequence ID" value="NZ_RJVO01000009.1"/>
</dbReference>
<dbReference type="InParanoid" id="A0A3N0V1W3"/>
<evidence type="ECO:0000313" key="1">
    <source>
        <dbReference type="EMBL" id="ROH86521.1"/>
    </source>
</evidence>
<organism evidence="1 2">
    <name type="scientific">Stagnimonas aquatica</name>
    <dbReference type="NCBI Taxonomy" id="2689987"/>
    <lineage>
        <taxon>Bacteria</taxon>
        <taxon>Pseudomonadati</taxon>
        <taxon>Pseudomonadota</taxon>
        <taxon>Gammaproteobacteria</taxon>
        <taxon>Nevskiales</taxon>
        <taxon>Nevskiaceae</taxon>
        <taxon>Stagnimonas</taxon>
    </lineage>
</organism>
<evidence type="ECO:0008006" key="3">
    <source>
        <dbReference type="Google" id="ProtNLM"/>
    </source>
</evidence>
<protein>
    <recommendedName>
        <fullName evidence="3">Peptidyl-prolyl cis-trans isomerase</fullName>
    </recommendedName>
</protein>
<keyword evidence="2" id="KW-1185">Reference proteome</keyword>
<reference evidence="1 2" key="1">
    <citation type="submission" date="2018-10" db="EMBL/GenBank/DDBJ databases">
        <authorList>
            <person name="Chen W.-M."/>
        </authorList>
    </citation>
    <scope>NUCLEOTIDE SEQUENCE [LARGE SCALE GENOMIC DNA]</scope>
    <source>
        <strain evidence="1 2">THS-13</strain>
    </source>
</reference>
<dbReference type="EMBL" id="RJVO01000009">
    <property type="protein sequence ID" value="ROH86521.1"/>
    <property type="molecule type" value="Genomic_DNA"/>
</dbReference>
<gene>
    <name evidence="1" type="ORF">ED208_15935</name>
</gene>
<proteinExistence type="predicted"/>
<sequence length="272" mass="28735">MFGYSISRLALAWASVLLGGLLAAGSLLYEGRPGRLPADAVALVGSQSIGRAQWLRAVQAVEGDLGRPLEAGERRAVLDKLIDEELLFQHALDSGLARDEPGLRKTLIAALIDASTAGGQVDEAGARALFAADPGRFAAQPRLRVAAVQAPGDADHAALLAVLRGTQTPPTGWKTVALPKQALSLPQLAHYLGGGASEALRQAAVDELIGPLQTGTRTQFLLILDRQADVPAYEDVAAAVRAEWARREAERALAALLQRLRRNASLRISDAL</sequence>
<dbReference type="Proteomes" id="UP000282106">
    <property type="component" value="Unassembled WGS sequence"/>
</dbReference>
<dbReference type="AlphaFoldDB" id="A0A3N0V1W3"/>
<dbReference type="InterPro" id="IPR027304">
    <property type="entry name" value="Trigger_fact/SurA_dom_sf"/>
</dbReference>
<comment type="caution">
    <text evidence="1">The sequence shown here is derived from an EMBL/GenBank/DDBJ whole genome shotgun (WGS) entry which is preliminary data.</text>
</comment>
<evidence type="ECO:0000313" key="2">
    <source>
        <dbReference type="Proteomes" id="UP000282106"/>
    </source>
</evidence>